<gene>
    <name evidence="1" type="ORF">MANES_08G021550v8</name>
</gene>
<dbReference type="EMBL" id="CM004394">
    <property type="protein sequence ID" value="KAG8648645.1"/>
    <property type="molecule type" value="Genomic_DNA"/>
</dbReference>
<accession>A0ACB7H8S3</accession>
<dbReference type="Proteomes" id="UP000091857">
    <property type="component" value="Chromosome 8"/>
</dbReference>
<proteinExistence type="predicted"/>
<evidence type="ECO:0000313" key="2">
    <source>
        <dbReference type="Proteomes" id="UP000091857"/>
    </source>
</evidence>
<organism evidence="1 2">
    <name type="scientific">Manihot esculenta</name>
    <name type="common">Cassava</name>
    <name type="synonym">Jatropha manihot</name>
    <dbReference type="NCBI Taxonomy" id="3983"/>
    <lineage>
        <taxon>Eukaryota</taxon>
        <taxon>Viridiplantae</taxon>
        <taxon>Streptophyta</taxon>
        <taxon>Embryophyta</taxon>
        <taxon>Tracheophyta</taxon>
        <taxon>Spermatophyta</taxon>
        <taxon>Magnoliopsida</taxon>
        <taxon>eudicotyledons</taxon>
        <taxon>Gunneridae</taxon>
        <taxon>Pentapetalae</taxon>
        <taxon>rosids</taxon>
        <taxon>fabids</taxon>
        <taxon>Malpighiales</taxon>
        <taxon>Euphorbiaceae</taxon>
        <taxon>Crotonoideae</taxon>
        <taxon>Manihoteae</taxon>
        <taxon>Manihot</taxon>
    </lineage>
</organism>
<protein>
    <submittedName>
        <fullName evidence="1">Uncharacterized protein</fullName>
    </submittedName>
</protein>
<reference evidence="2" key="1">
    <citation type="journal article" date="2016" name="Nat. Biotechnol.">
        <title>Sequencing wild and cultivated cassava and related species reveals extensive interspecific hybridization and genetic diversity.</title>
        <authorList>
            <person name="Bredeson J.V."/>
            <person name="Lyons J.B."/>
            <person name="Prochnik S.E."/>
            <person name="Wu G.A."/>
            <person name="Ha C.M."/>
            <person name="Edsinger-Gonzales E."/>
            <person name="Grimwood J."/>
            <person name="Schmutz J."/>
            <person name="Rabbi I.Y."/>
            <person name="Egesi C."/>
            <person name="Nauluvula P."/>
            <person name="Lebot V."/>
            <person name="Ndunguru J."/>
            <person name="Mkamilo G."/>
            <person name="Bart R.S."/>
            <person name="Setter T.L."/>
            <person name="Gleadow R.M."/>
            <person name="Kulakow P."/>
            <person name="Ferguson M.E."/>
            <person name="Rounsley S."/>
            <person name="Rokhsar D.S."/>
        </authorList>
    </citation>
    <scope>NUCLEOTIDE SEQUENCE [LARGE SCALE GENOMIC DNA]</scope>
    <source>
        <strain evidence="2">cv. AM560-2</strain>
    </source>
</reference>
<name>A0ACB7H8S3_MANES</name>
<sequence>MSSTPNFNFEIIHKLYVIAKHAIQLIRTQSQIFVFILIFSSNAARQPATSTATRLLPLSRSPNIQRYYPHLETSWVPFMYLSKVGRDTAHKPTMPK</sequence>
<evidence type="ECO:0000313" key="1">
    <source>
        <dbReference type="EMBL" id="KAG8648645.1"/>
    </source>
</evidence>
<keyword evidence="2" id="KW-1185">Reference proteome</keyword>
<comment type="caution">
    <text evidence="1">The sequence shown here is derived from an EMBL/GenBank/DDBJ whole genome shotgun (WGS) entry which is preliminary data.</text>
</comment>